<dbReference type="PROSITE" id="PS50122">
    <property type="entry name" value="CHEB"/>
    <property type="match status" value="1"/>
</dbReference>
<dbReference type="SUPFAM" id="SSF52738">
    <property type="entry name" value="Methylesterase CheB, C-terminal domain"/>
    <property type="match status" value="1"/>
</dbReference>
<keyword evidence="5" id="KW-0949">S-adenosyl-L-methionine</keyword>
<dbReference type="SUPFAM" id="SSF55874">
    <property type="entry name" value="ATPase domain of HSP90 chaperone/DNA topoisomerase II/histidine kinase"/>
    <property type="match status" value="1"/>
</dbReference>
<accession>A0A9X1PAW1</accession>
<feature type="active site" evidence="6">
    <location>
        <position position="41"/>
    </location>
</feature>
<feature type="domain" description="CheR-type methyltransferase" evidence="10">
    <location>
        <begin position="202"/>
        <end position="443"/>
    </location>
</feature>
<reference evidence="11" key="1">
    <citation type="submission" date="2021-12" db="EMBL/GenBank/DDBJ databases">
        <title>Novel species in genus Dyadobacter.</title>
        <authorList>
            <person name="Ma C."/>
        </authorList>
    </citation>
    <scope>NUCLEOTIDE SEQUENCE</scope>
    <source>
        <strain evidence="11">CY399</strain>
    </source>
</reference>
<dbReference type="InterPro" id="IPR000673">
    <property type="entry name" value="Sig_transdc_resp-reg_Me-estase"/>
</dbReference>
<dbReference type="SMART" id="SM00138">
    <property type="entry name" value="MeTrc"/>
    <property type="match status" value="1"/>
</dbReference>
<dbReference type="GO" id="GO:0005737">
    <property type="term" value="C:cytoplasm"/>
    <property type="evidence" value="ECO:0007669"/>
    <property type="project" value="InterPro"/>
</dbReference>
<dbReference type="Proteomes" id="UP001139700">
    <property type="component" value="Unassembled WGS sequence"/>
</dbReference>
<evidence type="ECO:0000256" key="5">
    <source>
        <dbReference type="ARBA" id="ARBA00022691"/>
    </source>
</evidence>
<evidence type="ECO:0000256" key="4">
    <source>
        <dbReference type="ARBA" id="ARBA00022679"/>
    </source>
</evidence>
<dbReference type="SMART" id="SM00387">
    <property type="entry name" value="HATPase_c"/>
    <property type="match status" value="1"/>
</dbReference>
<dbReference type="InterPro" id="IPR036804">
    <property type="entry name" value="CheR_N_sf"/>
</dbReference>
<comment type="caution">
    <text evidence="11">The sequence shown here is derived from an EMBL/GenBank/DDBJ whole genome shotgun (WGS) entry which is preliminary data.</text>
</comment>
<dbReference type="Gene3D" id="1.10.287.130">
    <property type="match status" value="1"/>
</dbReference>
<dbReference type="InterPro" id="IPR035909">
    <property type="entry name" value="CheB_C"/>
</dbReference>
<dbReference type="EMBL" id="JAJTTA010000002">
    <property type="protein sequence ID" value="MCF0040859.1"/>
    <property type="molecule type" value="Genomic_DNA"/>
</dbReference>
<dbReference type="InterPro" id="IPR005467">
    <property type="entry name" value="His_kinase_dom"/>
</dbReference>
<dbReference type="GO" id="GO:0008984">
    <property type="term" value="F:protein-glutamate methylesterase activity"/>
    <property type="evidence" value="ECO:0007669"/>
    <property type="project" value="InterPro"/>
</dbReference>
<name>A0A9X1PAW1_9BACT</name>
<dbReference type="SUPFAM" id="SSF47757">
    <property type="entry name" value="Chemotaxis receptor methyltransferase CheR, N-terminal domain"/>
    <property type="match status" value="1"/>
</dbReference>
<gene>
    <name evidence="11" type="ORF">LXM24_12240</name>
</gene>
<dbReference type="PROSITE" id="PS50123">
    <property type="entry name" value="CHER"/>
    <property type="match status" value="1"/>
</dbReference>
<dbReference type="Gene3D" id="3.30.565.10">
    <property type="entry name" value="Histidine kinase-like ATPase, C-terminal domain"/>
    <property type="match status" value="1"/>
</dbReference>
<evidence type="ECO:0000313" key="12">
    <source>
        <dbReference type="Proteomes" id="UP001139700"/>
    </source>
</evidence>
<keyword evidence="12" id="KW-1185">Reference proteome</keyword>
<evidence type="ECO:0000256" key="1">
    <source>
        <dbReference type="ARBA" id="ARBA00000085"/>
    </source>
</evidence>
<dbReference type="GO" id="GO:0000155">
    <property type="term" value="F:phosphorelay sensor kinase activity"/>
    <property type="evidence" value="ECO:0007669"/>
    <property type="project" value="InterPro"/>
</dbReference>
<keyword evidence="6" id="KW-0378">Hydrolase</keyword>
<dbReference type="SUPFAM" id="SSF55785">
    <property type="entry name" value="PYP-like sensor domain (PAS domain)"/>
    <property type="match status" value="1"/>
</dbReference>
<dbReference type="Gene3D" id="3.30.450.20">
    <property type="entry name" value="PAS domain"/>
    <property type="match status" value="1"/>
</dbReference>
<feature type="domain" description="Histidine kinase" evidence="8">
    <location>
        <begin position="850"/>
        <end position="1058"/>
    </location>
</feature>
<dbReference type="InterPro" id="IPR050903">
    <property type="entry name" value="Bact_Chemotaxis_MeTrfase"/>
</dbReference>
<dbReference type="InterPro" id="IPR022641">
    <property type="entry name" value="CheR_N"/>
</dbReference>
<evidence type="ECO:0000259" key="8">
    <source>
        <dbReference type="PROSITE" id="PS50109"/>
    </source>
</evidence>
<dbReference type="InterPro" id="IPR000780">
    <property type="entry name" value="CheR_MeTrfase"/>
</dbReference>
<dbReference type="PROSITE" id="PS50109">
    <property type="entry name" value="HIS_KIN"/>
    <property type="match status" value="1"/>
</dbReference>
<feature type="domain" description="CheB-type methylesterase" evidence="9">
    <location>
        <begin position="3"/>
        <end position="191"/>
    </location>
</feature>
<dbReference type="Gene3D" id="3.40.50.150">
    <property type="entry name" value="Vaccinia Virus protein VP39"/>
    <property type="match status" value="1"/>
</dbReference>
<feature type="active site" evidence="6">
    <location>
        <position position="133"/>
    </location>
</feature>
<evidence type="ECO:0000256" key="3">
    <source>
        <dbReference type="ARBA" id="ARBA00022603"/>
    </source>
</evidence>
<feature type="coiled-coil region" evidence="7">
    <location>
        <begin position="638"/>
        <end position="700"/>
    </location>
</feature>
<dbReference type="InterPro" id="IPR029063">
    <property type="entry name" value="SAM-dependent_MTases_sf"/>
</dbReference>
<dbReference type="CDD" id="cd00082">
    <property type="entry name" value="HisKA"/>
    <property type="match status" value="1"/>
</dbReference>
<dbReference type="Pfam" id="PF03705">
    <property type="entry name" value="CheR_N"/>
    <property type="match status" value="1"/>
</dbReference>
<dbReference type="Pfam" id="PF00512">
    <property type="entry name" value="HisKA"/>
    <property type="match status" value="1"/>
</dbReference>
<dbReference type="Pfam" id="PF01339">
    <property type="entry name" value="CheB_methylest"/>
    <property type="match status" value="1"/>
</dbReference>
<evidence type="ECO:0000313" key="11">
    <source>
        <dbReference type="EMBL" id="MCF0040859.1"/>
    </source>
</evidence>
<dbReference type="InterPro" id="IPR022642">
    <property type="entry name" value="CheR_C"/>
</dbReference>
<dbReference type="InterPro" id="IPR036890">
    <property type="entry name" value="HATPase_C_sf"/>
</dbReference>
<dbReference type="Pfam" id="PF01739">
    <property type="entry name" value="CheR"/>
    <property type="match status" value="1"/>
</dbReference>
<evidence type="ECO:0000259" key="10">
    <source>
        <dbReference type="PROSITE" id="PS50123"/>
    </source>
</evidence>
<sequence>MFTAEPHHIIAIGASAGGLDDLTTFFDHTPTDGVSYIIVQHLSADFQSHLVALLSRHSKLVVQQAEDGMAIHGNQVYTIPNDKVMTVRGHSLYLTNKKDDRSTHLTINTFFTSLAAEYGPKAIGIVLSGLGSDGTDGAKAIKKAGGLVIAREPDGTEFHSMPANVISTGMVDFILEPEAMPAVIEDFVKRELDLLASGIHDEEHVGEIIELISKELPLDFTDYKQSTILRRIKRRVAANNFSELDSYVKFLKTNPDELEVLAKDFLISVTGFFRDSESFDFLESQIIPAIIAQLAPQQEIRMWVTGCATGEEAYSMAMLVSEGLGDNINEHVVKIFATDIDSAALAQAGKGLYKAATLANVSEQRLTRFFQVEGDDYRVKATLRKMVIFAQHDLVKNPPYCNMHFISCRNVLIYMTPALQKKIYLMLLFGLRSHGYLFLGSSENPLPILESLKVISKKFKVYKNQGSHHPVRFDSYSMPEVSYKKLTDTPQQKEQAYKVADRTVGDAVNETVMKDLGQLVICIDQNERILKLYGDTTRFLLQKIMPTDFTELLPGPLAIAYNAIINNVVQTNKGASVTGIIIPEGEQIISVTLSVSPMIYKGRSNGFLVVRINEETPVEATVNNRLVFNEEIYFNQYTQSLEQEVRELKEERLASNERLYSQEENMQSFNEELLSANEEMQSTSEEMQSINEELHTINADYQLKNKELADLNDDLNNYFRSNVNGQLFLDDQMRLIKFSPGASKLINLLETDVGRPLSNISTNFIVETIIEDISAVLSGDAVITKEIETKDGRWFQVMTMPYIKQVSNKTSGAIITFNDITELKTIQQQLDKKNEALMRINADLDNFVHTASHDLLDPLTSIEGSLSLISTIDSNDPQIQEVLPIINGSVKKFRSLISEIAQVAKIENNAQQTELVDIDELLDNIDWSLTERIKLSGAVIKRDVQVNKVEFSKKNLRSILYNLIANGIKYRSERTPVIQVRITQESNQTVLCVEDNGKGMDKRYLDTIFDKYTRLHSDGDGYGIGLYLARKIVHAAGGRIAVESELGVGSKFTIYLNS</sequence>
<proteinExistence type="predicted"/>
<keyword evidence="4" id="KW-0808">Transferase</keyword>
<dbReference type="Pfam" id="PF13596">
    <property type="entry name" value="PAS_10"/>
    <property type="match status" value="1"/>
</dbReference>
<dbReference type="Pfam" id="PF02518">
    <property type="entry name" value="HATPase_c"/>
    <property type="match status" value="1"/>
</dbReference>
<keyword evidence="7" id="KW-0175">Coiled coil</keyword>
<dbReference type="InterPro" id="IPR036097">
    <property type="entry name" value="HisK_dim/P_sf"/>
</dbReference>
<dbReference type="SUPFAM" id="SSF47384">
    <property type="entry name" value="Homodimeric domain of signal transducing histidine kinase"/>
    <property type="match status" value="1"/>
</dbReference>
<feature type="active site" evidence="6">
    <location>
        <position position="15"/>
    </location>
</feature>
<dbReference type="PRINTS" id="PR00996">
    <property type="entry name" value="CHERMTFRASE"/>
</dbReference>
<protein>
    <submittedName>
        <fullName evidence="11">PAS domain-containing protein</fullName>
    </submittedName>
</protein>
<comment type="catalytic activity">
    <reaction evidence="2">
        <text>L-glutamyl-[protein] + S-adenosyl-L-methionine = [protein]-L-glutamate 5-O-methyl ester + S-adenosyl-L-homocysteine</text>
        <dbReference type="Rhea" id="RHEA:24452"/>
        <dbReference type="Rhea" id="RHEA-COMP:10208"/>
        <dbReference type="Rhea" id="RHEA-COMP:10311"/>
        <dbReference type="ChEBI" id="CHEBI:29973"/>
        <dbReference type="ChEBI" id="CHEBI:57856"/>
        <dbReference type="ChEBI" id="CHEBI:59789"/>
        <dbReference type="ChEBI" id="CHEBI:82795"/>
        <dbReference type="EC" id="2.1.1.80"/>
    </reaction>
</comment>
<keyword evidence="3" id="KW-0489">Methyltransferase</keyword>
<dbReference type="RefSeq" id="WP_234613359.1">
    <property type="nucleotide sequence ID" value="NZ_CP098806.1"/>
</dbReference>
<dbReference type="GO" id="GO:0006935">
    <property type="term" value="P:chemotaxis"/>
    <property type="evidence" value="ECO:0007669"/>
    <property type="project" value="UniProtKB-UniRule"/>
</dbReference>
<dbReference type="PANTHER" id="PTHR24422:SF10">
    <property type="entry name" value="CHEMOTAXIS PROTEIN METHYLTRANSFERASE 2"/>
    <property type="match status" value="1"/>
</dbReference>
<dbReference type="GO" id="GO:0008983">
    <property type="term" value="F:protein-glutamate O-methyltransferase activity"/>
    <property type="evidence" value="ECO:0007669"/>
    <property type="project" value="UniProtKB-EC"/>
</dbReference>
<keyword evidence="6" id="KW-0145">Chemotaxis</keyword>
<dbReference type="InterPro" id="IPR035965">
    <property type="entry name" value="PAS-like_dom_sf"/>
</dbReference>
<dbReference type="GO" id="GO:0000156">
    <property type="term" value="F:phosphorelay response regulator activity"/>
    <property type="evidence" value="ECO:0007669"/>
    <property type="project" value="InterPro"/>
</dbReference>
<dbReference type="Gene3D" id="3.40.50.180">
    <property type="entry name" value="Methylesterase CheB, C-terminal domain"/>
    <property type="match status" value="1"/>
</dbReference>
<dbReference type="InterPro" id="IPR003661">
    <property type="entry name" value="HisK_dim/P_dom"/>
</dbReference>
<dbReference type="Gene3D" id="1.10.155.10">
    <property type="entry name" value="Chemotaxis receptor methyltransferase CheR, N-terminal domain"/>
    <property type="match status" value="1"/>
</dbReference>
<evidence type="ECO:0000259" key="9">
    <source>
        <dbReference type="PROSITE" id="PS50122"/>
    </source>
</evidence>
<dbReference type="AlphaFoldDB" id="A0A9X1PAW1"/>
<dbReference type="SUPFAM" id="SSF53335">
    <property type="entry name" value="S-adenosyl-L-methionine-dependent methyltransferases"/>
    <property type="match status" value="1"/>
</dbReference>
<dbReference type="SMART" id="SM00388">
    <property type="entry name" value="HisKA"/>
    <property type="match status" value="1"/>
</dbReference>
<dbReference type="PANTHER" id="PTHR24422">
    <property type="entry name" value="CHEMOTAXIS PROTEIN METHYLTRANSFERASE"/>
    <property type="match status" value="1"/>
</dbReference>
<evidence type="ECO:0000256" key="2">
    <source>
        <dbReference type="ARBA" id="ARBA00001541"/>
    </source>
</evidence>
<evidence type="ECO:0000256" key="7">
    <source>
        <dbReference type="SAM" id="Coils"/>
    </source>
</evidence>
<dbReference type="GO" id="GO:0032259">
    <property type="term" value="P:methylation"/>
    <property type="evidence" value="ECO:0007669"/>
    <property type="project" value="UniProtKB-KW"/>
</dbReference>
<organism evidence="11 12">
    <name type="scientific">Dyadobacter fanqingshengii</name>
    <dbReference type="NCBI Taxonomy" id="2906443"/>
    <lineage>
        <taxon>Bacteria</taxon>
        <taxon>Pseudomonadati</taxon>
        <taxon>Bacteroidota</taxon>
        <taxon>Cytophagia</taxon>
        <taxon>Cytophagales</taxon>
        <taxon>Spirosomataceae</taxon>
        <taxon>Dyadobacter</taxon>
    </lineage>
</organism>
<dbReference type="CDD" id="cd16434">
    <property type="entry name" value="CheB-CheR_fusion"/>
    <property type="match status" value="1"/>
</dbReference>
<dbReference type="InterPro" id="IPR003594">
    <property type="entry name" value="HATPase_dom"/>
</dbReference>
<comment type="catalytic activity">
    <reaction evidence="1">
        <text>ATP + protein L-histidine = ADP + protein N-phospho-L-histidine.</text>
        <dbReference type="EC" id="2.7.13.3"/>
    </reaction>
</comment>
<evidence type="ECO:0000256" key="6">
    <source>
        <dbReference type="PROSITE-ProRule" id="PRU00050"/>
    </source>
</evidence>